<keyword evidence="3 4" id="KW-0378">Hydrolase</keyword>
<evidence type="ECO:0000256" key="2">
    <source>
        <dbReference type="ARBA" id="ARBA00008770"/>
    </source>
</evidence>
<dbReference type="PANTHER" id="PTHR43768">
    <property type="entry name" value="TREHALOSE 6-PHOSPHATE PHOSPHATASE"/>
    <property type="match status" value="1"/>
</dbReference>
<proteinExistence type="inferred from homology"/>
<protein>
    <recommendedName>
        <fullName evidence="4">Trehalose 6-phosphate phosphatase</fullName>
        <ecNumber evidence="4">3.1.3.12</ecNumber>
    </recommendedName>
</protein>
<dbReference type="EC" id="3.1.3.12" evidence="4"/>
<dbReference type="RefSeq" id="WP_311761048.1">
    <property type="nucleotide sequence ID" value="NZ_JAVRQI010000016.1"/>
</dbReference>
<dbReference type="Gene3D" id="3.40.50.1000">
    <property type="entry name" value="HAD superfamily/HAD-like"/>
    <property type="match status" value="1"/>
</dbReference>
<dbReference type="InterPro" id="IPR036412">
    <property type="entry name" value="HAD-like_sf"/>
</dbReference>
<comment type="pathway">
    <text evidence="1 4">Glycan biosynthesis; trehalose biosynthesis.</text>
</comment>
<dbReference type="NCBIfam" id="TIGR00685">
    <property type="entry name" value="T6PP"/>
    <property type="match status" value="1"/>
</dbReference>
<evidence type="ECO:0000256" key="4">
    <source>
        <dbReference type="RuleBase" id="RU361117"/>
    </source>
</evidence>
<comment type="similarity">
    <text evidence="2 4">Belongs to the trehalose phosphatase family.</text>
</comment>
<comment type="function">
    <text evidence="4">Removes the phosphate from trehalose 6-phosphate to produce free trehalose.</text>
</comment>
<organism evidence="5 6">
    <name type="scientific">Paracoccus broussonetiae</name>
    <dbReference type="NCBI Taxonomy" id="3075834"/>
    <lineage>
        <taxon>Bacteria</taxon>
        <taxon>Pseudomonadati</taxon>
        <taxon>Pseudomonadota</taxon>
        <taxon>Alphaproteobacteria</taxon>
        <taxon>Rhodobacterales</taxon>
        <taxon>Paracoccaceae</taxon>
        <taxon>Paracoccus</taxon>
    </lineage>
</organism>
<dbReference type="InterPro" id="IPR023214">
    <property type="entry name" value="HAD_sf"/>
</dbReference>
<dbReference type="Pfam" id="PF02358">
    <property type="entry name" value="Trehalose_PPase"/>
    <property type="match status" value="1"/>
</dbReference>
<comment type="caution">
    <text evidence="5">The sequence shown here is derived from an EMBL/GenBank/DDBJ whole genome shotgun (WGS) entry which is preliminary data.</text>
</comment>
<dbReference type="PANTHER" id="PTHR43768:SF3">
    <property type="entry name" value="TREHALOSE 6-PHOSPHATE PHOSPHATASE"/>
    <property type="match status" value="1"/>
</dbReference>
<evidence type="ECO:0000256" key="1">
    <source>
        <dbReference type="ARBA" id="ARBA00005199"/>
    </source>
</evidence>
<dbReference type="Gene3D" id="3.30.70.1020">
    <property type="entry name" value="Trehalose-6-phosphate phosphatase related protein, domain 2"/>
    <property type="match status" value="1"/>
</dbReference>
<comment type="cofactor">
    <cofactor evidence="4">
        <name>Mg(2+)</name>
        <dbReference type="ChEBI" id="CHEBI:18420"/>
    </cofactor>
</comment>
<comment type="catalytic activity">
    <reaction evidence="4">
        <text>alpha,alpha-trehalose 6-phosphate + H2O = alpha,alpha-trehalose + phosphate</text>
        <dbReference type="Rhea" id="RHEA:23420"/>
        <dbReference type="ChEBI" id="CHEBI:15377"/>
        <dbReference type="ChEBI" id="CHEBI:16551"/>
        <dbReference type="ChEBI" id="CHEBI:43474"/>
        <dbReference type="ChEBI" id="CHEBI:58429"/>
        <dbReference type="EC" id="3.1.3.12"/>
    </reaction>
</comment>
<name>A0ABU3EI82_9RHOB</name>
<accession>A0ABU3EI82</accession>
<dbReference type="InterPro" id="IPR006379">
    <property type="entry name" value="HAD-SF_hydro_IIB"/>
</dbReference>
<dbReference type="GO" id="GO:0004805">
    <property type="term" value="F:trehalose-phosphatase activity"/>
    <property type="evidence" value="ECO:0007669"/>
    <property type="project" value="UniProtKB-EC"/>
</dbReference>
<dbReference type="NCBIfam" id="TIGR01484">
    <property type="entry name" value="HAD-SF-IIB"/>
    <property type="match status" value="1"/>
</dbReference>
<keyword evidence="6" id="KW-1185">Reference proteome</keyword>
<dbReference type="InterPro" id="IPR003337">
    <property type="entry name" value="Trehalose_PPase"/>
</dbReference>
<dbReference type="SUPFAM" id="SSF56784">
    <property type="entry name" value="HAD-like"/>
    <property type="match status" value="1"/>
</dbReference>
<dbReference type="InterPro" id="IPR044651">
    <property type="entry name" value="OTSB-like"/>
</dbReference>
<dbReference type="EMBL" id="JAVRQI010000016">
    <property type="protein sequence ID" value="MDT1063961.1"/>
    <property type="molecule type" value="Genomic_DNA"/>
</dbReference>
<keyword evidence="4" id="KW-0460">Magnesium</keyword>
<reference evidence="6" key="1">
    <citation type="submission" date="2023-07" db="EMBL/GenBank/DDBJ databases">
        <title>Characterization of two Paracoccaceae strains isolated from Phycosphere and proposal of Xinfangfangia lacusdiani sp. nov.</title>
        <authorList>
            <person name="Deng Y."/>
            <person name="Zhang Y.Q."/>
        </authorList>
    </citation>
    <scope>NUCLEOTIDE SEQUENCE [LARGE SCALE GENOMIC DNA]</scope>
    <source>
        <strain evidence="6">CPCC 101403</strain>
    </source>
</reference>
<evidence type="ECO:0000256" key="3">
    <source>
        <dbReference type="ARBA" id="ARBA00022801"/>
    </source>
</evidence>
<keyword evidence="4" id="KW-0479">Metal-binding</keyword>
<dbReference type="Proteomes" id="UP001251085">
    <property type="component" value="Unassembled WGS sequence"/>
</dbReference>
<evidence type="ECO:0000313" key="6">
    <source>
        <dbReference type="Proteomes" id="UP001251085"/>
    </source>
</evidence>
<gene>
    <name evidence="5" type="primary">otsB</name>
    <name evidence="5" type="ORF">RM190_19020</name>
</gene>
<evidence type="ECO:0000313" key="5">
    <source>
        <dbReference type="EMBL" id="MDT1063961.1"/>
    </source>
</evidence>
<sequence length="248" mass="26392">MKDITAEFCALDLERFAFFFDFDGTLAEIAPRPQDVVLSPGLRRDLGQLYLRTRGAVAIITGRQSSELVSLVGPDLPVAGLHGMDFPDAAPTPDRIVAARVAAIRSLLPDLARLIADHPGALLEDKRQGFALHWRGAPEAEAALTHAAQEALARLGDGWSLQPGKSVIEIRPAGDDKGTALRRFLTLPAFRGRRPIAFGDDLNDLPMLASAQAAGGIAVAMGEVPLAADLRLAGPEALAAWLNERLAA</sequence>